<gene>
    <name evidence="1" type="ORF">ACFSOX_08740</name>
</gene>
<dbReference type="Proteomes" id="UP001597314">
    <property type="component" value="Unassembled WGS sequence"/>
</dbReference>
<sequence length="67" mass="7131">MGIETPCNKVCTVDRATGLCLGCGRTLAEIAEWADFSDEERRRIMAALPERLAGLSAVAIPPRDAAA</sequence>
<dbReference type="EMBL" id="JBHUIW010000007">
    <property type="protein sequence ID" value="MFD2182237.1"/>
    <property type="molecule type" value="Genomic_DNA"/>
</dbReference>
<accession>A0ABW5AJG3</accession>
<name>A0ABW5AJG3_9BRAD</name>
<reference evidence="2" key="1">
    <citation type="journal article" date="2019" name="Int. J. Syst. Evol. Microbiol.">
        <title>The Global Catalogue of Microorganisms (GCM) 10K type strain sequencing project: providing services to taxonomists for standard genome sequencing and annotation.</title>
        <authorList>
            <consortium name="The Broad Institute Genomics Platform"/>
            <consortium name="The Broad Institute Genome Sequencing Center for Infectious Disease"/>
            <person name="Wu L."/>
            <person name="Ma J."/>
        </authorList>
    </citation>
    <scope>NUCLEOTIDE SEQUENCE [LARGE SCALE GENOMIC DNA]</scope>
    <source>
        <strain evidence="2">CGMCC 1.6774</strain>
    </source>
</reference>
<protein>
    <submittedName>
        <fullName evidence="1">DUF1289 domain-containing protein</fullName>
    </submittedName>
</protein>
<dbReference type="PANTHER" id="PTHR35175:SF2">
    <property type="entry name" value="DUF1289 DOMAIN-CONTAINING PROTEIN"/>
    <property type="match status" value="1"/>
</dbReference>
<evidence type="ECO:0000313" key="1">
    <source>
        <dbReference type="EMBL" id="MFD2182237.1"/>
    </source>
</evidence>
<evidence type="ECO:0000313" key="2">
    <source>
        <dbReference type="Proteomes" id="UP001597314"/>
    </source>
</evidence>
<dbReference type="Pfam" id="PF06945">
    <property type="entry name" value="DUF1289"/>
    <property type="match status" value="1"/>
</dbReference>
<organism evidence="1 2">
    <name type="scientific">Rhodoplanes azumiensis</name>
    <dbReference type="NCBI Taxonomy" id="1897628"/>
    <lineage>
        <taxon>Bacteria</taxon>
        <taxon>Pseudomonadati</taxon>
        <taxon>Pseudomonadota</taxon>
        <taxon>Alphaproteobacteria</taxon>
        <taxon>Hyphomicrobiales</taxon>
        <taxon>Nitrobacteraceae</taxon>
        <taxon>Rhodoplanes</taxon>
    </lineage>
</organism>
<dbReference type="RefSeq" id="WP_378477417.1">
    <property type="nucleotide sequence ID" value="NZ_JBHUIW010000007.1"/>
</dbReference>
<proteinExistence type="predicted"/>
<keyword evidence="2" id="KW-1185">Reference proteome</keyword>
<dbReference type="InterPro" id="IPR010710">
    <property type="entry name" value="DUF1289"/>
</dbReference>
<comment type="caution">
    <text evidence="1">The sequence shown here is derived from an EMBL/GenBank/DDBJ whole genome shotgun (WGS) entry which is preliminary data.</text>
</comment>
<dbReference type="PANTHER" id="PTHR35175">
    <property type="entry name" value="DUF1289 DOMAIN-CONTAINING PROTEIN"/>
    <property type="match status" value="1"/>
</dbReference>